<dbReference type="Pfam" id="PF10531">
    <property type="entry name" value="SLBB"/>
    <property type="match status" value="2"/>
</dbReference>
<protein>
    <recommendedName>
        <fullName evidence="6">Polysaccharide export protein</fullName>
    </recommendedName>
</protein>
<evidence type="ECO:0008006" key="6">
    <source>
        <dbReference type="Google" id="ProtNLM"/>
    </source>
</evidence>
<feature type="domain" description="Soluble ligand binding" evidence="3">
    <location>
        <begin position="202"/>
        <end position="243"/>
    </location>
</feature>
<evidence type="ECO:0000313" key="5">
    <source>
        <dbReference type="Proteomes" id="UP000319836"/>
    </source>
</evidence>
<dbReference type="Pfam" id="PF02563">
    <property type="entry name" value="Poly_export"/>
    <property type="match status" value="1"/>
</dbReference>
<keyword evidence="1" id="KW-0732">Signal</keyword>
<evidence type="ECO:0000259" key="2">
    <source>
        <dbReference type="Pfam" id="PF02563"/>
    </source>
</evidence>
<evidence type="ECO:0000256" key="1">
    <source>
        <dbReference type="ARBA" id="ARBA00022729"/>
    </source>
</evidence>
<dbReference type="PANTHER" id="PTHR33619:SF3">
    <property type="entry name" value="POLYSACCHARIDE EXPORT PROTEIN GFCE-RELATED"/>
    <property type="match status" value="1"/>
</dbReference>
<dbReference type="GO" id="GO:0015159">
    <property type="term" value="F:polysaccharide transmembrane transporter activity"/>
    <property type="evidence" value="ECO:0007669"/>
    <property type="project" value="InterPro"/>
</dbReference>
<sequence length="320" mass="33824">MTRGMRWLWVVVAFLAWPAACLAQEYVLGPEDVISISIYLHPELERTLAIDAEGNITLPPIGPIKAVGLTPKQLGDKISERLASYLRQTTSVTVTVTQYYSRSVFVQGAVAKPGRYGFERIPSLIDVIGAAGGALPTADLSRVSIVRRDPNGGRRTLYANVAAAQRDGNPATLPQLSAGDIITVEGGVGANGVSMAGDGAGVLGEVTRPGVYPVGDGQDIWTVLAIAGGLTPRGNLSKIRIITLEGATHAVVTLNLKRALDEGSHRPQIVKPGDIVYVMPSGTTKFGQAFGGLQALLSVSTDVLNLIVLQKLVNDNKINR</sequence>
<dbReference type="AlphaFoldDB" id="A0A538TZG4"/>
<reference evidence="4 5" key="1">
    <citation type="journal article" date="2019" name="Nat. Microbiol.">
        <title>Mediterranean grassland soil C-N compound turnover is dependent on rainfall and depth, and is mediated by genomically divergent microorganisms.</title>
        <authorList>
            <person name="Diamond S."/>
            <person name="Andeer P.F."/>
            <person name="Li Z."/>
            <person name="Crits-Christoph A."/>
            <person name="Burstein D."/>
            <person name="Anantharaman K."/>
            <person name="Lane K.R."/>
            <person name="Thomas B.C."/>
            <person name="Pan C."/>
            <person name="Northen T.R."/>
            <person name="Banfield J.F."/>
        </authorList>
    </citation>
    <scope>NUCLEOTIDE SEQUENCE [LARGE SCALE GENOMIC DNA]</scope>
    <source>
        <strain evidence="4">WS_10</strain>
    </source>
</reference>
<dbReference type="InterPro" id="IPR019554">
    <property type="entry name" value="Soluble_ligand-bd"/>
</dbReference>
<gene>
    <name evidence="4" type="ORF">E6K80_13015</name>
</gene>
<feature type="domain" description="Polysaccharide export protein N-terminal" evidence="2">
    <location>
        <begin position="23"/>
        <end position="97"/>
    </location>
</feature>
<dbReference type="InterPro" id="IPR003715">
    <property type="entry name" value="Poly_export_N"/>
</dbReference>
<dbReference type="PANTHER" id="PTHR33619">
    <property type="entry name" value="POLYSACCHARIDE EXPORT PROTEIN GFCE-RELATED"/>
    <property type="match status" value="1"/>
</dbReference>
<feature type="domain" description="Soluble ligand binding" evidence="3">
    <location>
        <begin position="104"/>
        <end position="155"/>
    </location>
</feature>
<evidence type="ECO:0000259" key="3">
    <source>
        <dbReference type="Pfam" id="PF10531"/>
    </source>
</evidence>
<comment type="caution">
    <text evidence="4">The sequence shown here is derived from an EMBL/GenBank/DDBJ whole genome shotgun (WGS) entry which is preliminary data.</text>
</comment>
<dbReference type="InterPro" id="IPR049712">
    <property type="entry name" value="Poly_export"/>
</dbReference>
<accession>A0A538TZG4</accession>
<organism evidence="4 5">
    <name type="scientific">Eiseniibacteriota bacterium</name>
    <dbReference type="NCBI Taxonomy" id="2212470"/>
    <lineage>
        <taxon>Bacteria</taxon>
        <taxon>Candidatus Eiseniibacteriota</taxon>
    </lineage>
</organism>
<dbReference type="Proteomes" id="UP000319836">
    <property type="component" value="Unassembled WGS sequence"/>
</dbReference>
<evidence type="ECO:0000313" key="4">
    <source>
        <dbReference type="EMBL" id="TMQ69046.1"/>
    </source>
</evidence>
<proteinExistence type="predicted"/>
<name>A0A538TZG4_UNCEI</name>
<dbReference type="EMBL" id="VBPA01000347">
    <property type="protein sequence ID" value="TMQ69046.1"/>
    <property type="molecule type" value="Genomic_DNA"/>
</dbReference>
<dbReference type="Gene3D" id="3.10.560.10">
    <property type="entry name" value="Outer membrane lipoprotein wza domain like"/>
    <property type="match status" value="2"/>
</dbReference>